<evidence type="ECO:0000313" key="6">
    <source>
        <dbReference type="EMBL" id="UVQ74122.1"/>
    </source>
</evidence>
<proteinExistence type="predicted"/>
<dbReference type="InterPro" id="IPR010992">
    <property type="entry name" value="IHF-like_DNA-bd_dom_sf"/>
</dbReference>
<dbReference type="NCBIfam" id="TIGR01201">
    <property type="entry name" value="HU_rel"/>
    <property type="match status" value="1"/>
</dbReference>
<keyword evidence="8" id="KW-1185">Reference proteome</keyword>
<evidence type="ECO:0000313" key="4">
    <source>
        <dbReference type="EMBL" id="CUQ02154.1"/>
    </source>
</evidence>
<accession>A0A3E5GLX4</accession>
<evidence type="ECO:0000256" key="2">
    <source>
        <dbReference type="SAM" id="MobiDB-lite"/>
    </source>
</evidence>
<sequence>MAFFKKQQKKINGKWYPQVVTVGKPVTTDEVADRLSKISTVSRADTYAVLKDLADVLSDYMAQGRTVKLEGLGTFYYTAAANGQGVDSPEKVTAAQITGVRIRFIPESTRTNGNRTVTRSLVSDKIFWEEWGGKGSDGSSSGGGSEGGGESGGEEEAPDPTV</sequence>
<dbReference type="AlphaFoldDB" id="A0A3E5GLX4"/>
<accession>A0A174SWF8</accession>
<reference evidence="5" key="2">
    <citation type="submission" date="2022-08" db="EMBL/GenBank/DDBJ databases">
        <title>Genome Sequencing of Bacteroides fragilis Group Isolates with Nanopore Technology.</title>
        <authorList>
            <person name="Tisza M.J."/>
            <person name="Smith D."/>
            <person name="Dekker J.P."/>
        </authorList>
    </citation>
    <scope>NUCLEOTIDE SEQUENCE</scope>
    <source>
        <strain evidence="5">BFG-351</strain>
        <strain evidence="6">BFG-527</strain>
    </source>
</reference>
<dbReference type="RefSeq" id="WP_010538796.1">
    <property type="nucleotide sequence ID" value="NZ_CABMFH010000002.1"/>
</dbReference>
<dbReference type="GeneID" id="69591330"/>
<dbReference type="EMBL" id="CZAE01000023">
    <property type="protein sequence ID" value="CUQ02154.1"/>
    <property type="molecule type" value="Genomic_DNA"/>
</dbReference>
<evidence type="ECO:0000313" key="5">
    <source>
        <dbReference type="EMBL" id="MCS2794346.1"/>
    </source>
</evidence>
<dbReference type="Gene3D" id="4.10.520.10">
    <property type="entry name" value="IHF-like DNA-binding proteins"/>
    <property type="match status" value="1"/>
</dbReference>
<feature type="domain" description="HU" evidence="3">
    <location>
        <begin position="8"/>
        <end position="109"/>
    </location>
</feature>
<feature type="compositionally biased region" description="Gly residues" evidence="2">
    <location>
        <begin position="133"/>
        <end position="151"/>
    </location>
</feature>
<protein>
    <submittedName>
        <fullName evidence="4">DNA-binding protein, histone-like, putative</fullName>
    </submittedName>
    <submittedName>
        <fullName evidence="5">HU family DNA-binding protein</fullName>
    </submittedName>
</protein>
<dbReference type="Pfam" id="PF18291">
    <property type="entry name" value="HU-HIG"/>
    <property type="match status" value="1"/>
</dbReference>
<dbReference type="SUPFAM" id="SSF47729">
    <property type="entry name" value="IHF-like DNA-binding proteins"/>
    <property type="match status" value="1"/>
</dbReference>
<reference evidence="4 7" key="1">
    <citation type="submission" date="2015-09" db="EMBL/GenBank/DDBJ databases">
        <authorList>
            <consortium name="Pathogen Informatics"/>
        </authorList>
    </citation>
    <scope>NUCLEOTIDE SEQUENCE [LARGE SCALE GENOMIC DNA]</scope>
    <source>
        <strain evidence="4 7">2789STDY5834846</strain>
    </source>
</reference>
<evidence type="ECO:0000256" key="1">
    <source>
        <dbReference type="ARBA" id="ARBA00023125"/>
    </source>
</evidence>
<evidence type="ECO:0000259" key="3">
    <source>
        <dbReference type="Pfam" id="PF18291"/>
    </source>
</evidence>
<evidence type="ECO:0000313" key="8">
    <source>
        <dbReference type="Proteomes" id="UP001060104"/>
    </source>
</evidence>
<feature type="region of interest" description="Disordered" evidence="2">
    <location>
        <begin position="130"/>
        <end position="162"/>
    </location>
</feature>
<dbReference type="Proteomes" id="UP000095606">
    <property type="component" value="Unassembled WGS sequence"/>
</dbReference>
<dbReference type="Proteomes" id="UP001060104">
    <property type="component" value="Chromosome"/>
</dbReference>
<keyword evidence="1 4" id="KW-0238">DNA-binding</keyword>
<dbReference type="EMBL" id="CP103141">
    <property type="protein sequence ID" value="UVQ74122.1"/>
    <property type="molecule type" value="Genomic_DNA"/>
</dbReference>
<name>A0A3E5GLX4_9BACE</name>
<dbReference type="Proteomes" id="UP001204548">
    <property type="component" value="Unassembled WGS sequence"/>
</dbReference>
<organism evidence="4 7">
    <name type="scientific">Bacteroides faecis</name>
    <dbReference type="NCBI Taxonomy" id="674529"/>
    <lineage>
        <taxon>Bacteria</taxon>
        <taxon>Pseudomonadati</taxon>
        <taxon>Bacteroidota</taxon>
        <taxon>Bacteroidia</taxon>
        <taxon>Bacteroidales</taxon>
        <taxon>Bacteroidaceae</taxon>
        <taxon>Bacteroides</taxon>
    </lineage>
</organism>
<feature type="compositionally biased region" description="Acidic residues" evidence="2">
    <location>
        <begin position="152"/>
        <end position="162"/>
    </location>
</feature>
<dbReference type="EMBL" id="JANUTS010000001">
    <property type="protein sequence ID" value="MCS2794346.1"/>
    <property type="molecule type" value="Genomic_DNA"/>
</dbReference>
<dbReference type="InterPro" id="IPR041607">
    <property type="entry name" value="HU-HIG"/>
</dbReference>
<dbReference type="GO" id="GO:0003677">
    <property type="term" value="F:DNA binding"/>
    <property type="evidence" value="ECO:0007669"/>
    <property type="project" value="UniProtKB-KW"/>
</dbReference>
<evidence type="ECO:0000313" key="7">
    <source>
        <dbReference type="Proteomes" id="UP000095606"/>
    </source>
</evidence>
<gene>
    <name evidence="4" type="ORF">ERS852461_03998</name>
    <name evidence="5" type="ORF">NXW97_20490</name>
    <name evidence="6" type="ORF">NXY30_24575</name>
</gene>
<dbReference type="InterPro" id="IPR005902">
    <property type="entry name" value="HU_DNA-bd_put"/>
</dbReference>